<evidence type="ECO:0000313" key="1">
    <source>
        <dbReference type="EMBL" id="GAV66896.1"/>
    </source>
</evidence>
<dbReference type="SUPFAM" id="SSF56219">
    <property type="entry name" value="DNase I-like"/>
    <property type="match status" value="1"/>
</dbReference>
<dbReference type="Gene3D" id="3.60.10.10">
    <property type="entry name" value="Endonuclease/exonuclease/phosphatase"/>
    <property type="match status" value="1"/>
</dbReference>
<reference evidence="2" key="1">
    <citation type="submission" date="2016-04" db="EMBL/GenBank/DDBJ databases">
        <title>Cephalotus genome sequencing.</title>
        <authorList>
            <person name="Fukushima K."/>
            <person name="Hasebe M."/>
            <person name="Fang X."/>
        </authorList>
    </citation>
    <scope>NUCLEOTIDE SEQUENCE [LARGE SCALE GENOMIC DNA]</scope>
    <source>
        <strain evidence="2">cv. St1</strain>
    </source>
</reference>
<dbReference type="Proteomes" id="UP000187406">
    <property type="component" value="Unassembled WGS sequence"/>
</dbReference>
<dbReference type="InterPro" id="IPR036691">
    <property type="entry name" value="Endo/exonu/phosph_ase_sf"/>
</dbReference>
<evidence type="ECO:0000313" key="2">
    <source>
        <dbReference type="Proteomes" id="UP000187406"/>
    </source>
</evidence>
<organism evidence="1 2">
    <name type="scientific">Cephalotus follicularis</name>
    <name type="common">Albany pitcher plant</name>
    <dbReference type="NCBI Taxonomy" id="3775"/>
    <lineage>
        <taxon>Eukaryota</taxon>
        <taxon>Viridiplantae</taxon>
        <taxon>Streptophyta</taxon>
        <taxon>Embryophyta</taxon>
        <taxon>Tracheophyta</taxon>
        <taxon>Spermatophyta</taxon>
        <taxon>Magnoliopsida</taxon>
        <taxon>eudicotyledons</taxon>
        <taxon>Gunneridae</taxon>
        <taxon>Pentapetalae</taxon>
        <taxon>rosids</taxon>
        <taxon>fabids</taxon>
        <taxon>Oxalidales</taxon>
        <taxon>Cephalotaceae</taxon>
        <taxon>Cephalotus</taxon>
    </lineage>
</organism>
<keyword evidence="2" id="KW-1185">Reference proteome</keyword>
<dbReference type="PANTHER" id="PTHR33710">
    <property type="entry name" value="BNAC02G09200D PROTEIN"/>
    <property type="match status" value="1"/>
</dbReference>
<accession>A0A1Q3BFT1</accession>
<gene>
    <name evidence="1" type="ORF">CFOL_v3_10406</name>
</gene>
<dbReference type="InParanoid" id="A0A1Q3BFT1"/>
<dbReference type="AlphaFoldDB" id="A0A1Q3BFT1"/>
<protein>
    <submittedName>
        <fullName evidence="1">Exo_endo_phos domain-containing protein</fullName>
    </submittedName>
</protein>
<dbReference type="PANTHER" id="PTHR33710:SF71">
    <property type="entry name" value="ENDONUCLEASE_EXONUCLEASE_PHOSPHATASE DOMAIN-CONTAINING PROTEIN"/>
    <property type="match status" value="1"/>
</dbReference>
<sequence>MLWDEEVNLTIKSFSLYHINSEIELSGSNEKWRLTGIYGNPETHRRHKTWSLLCNLASKYNTSWICMGDFNEILSTSEKEKGNARNRKQMDEFSKTLDTCKLRDMGYRGGQFTWSNGRIGVDHIRSRLDRCVSIIDWLALFSRANVTHKISGILDHCLFCYYCMEIGRQHINEVGSLSSKPFG</sequence>
<comment type="caution">
    <text evidence="1">The sequence shown here is derived from an EMBL/GenBank/DDBJ whole genome shotgun (WGS) entry which is preliminary data.</text>
</comment>
<dbReference type="OrthoDB" id="1001388at2759"/>
<proteinExistence type="predicted"/>
<name>A0A1Q3BFT1_CEPFO</name>
<dbReference type="STRING" id="3775.A0A1Q3BFT1"/>
<dbReference type="EMBL" id="BDDD01000507">
    <property type="protein sequence ID" value="GAV66896.1"/>
    <property type="molecule type" value="Genomic_DNA"/>
</dbReference>